<gene>
    <name evidence="1" type="ORF">N656DRAFT_780672</name>
</gene>
<proteinExistence type="predicted"/>
<dbReference type="RefSeq" id="XP_064668974.1">
    <property type="nucleotide sequence ID" value="XM_064815426.1"/>
</dbReference>
<dbReference type="Proteomes" id="UP001302812">
    <property type="component" value="Unassembled WGS sequence"/>
</dbReference>
<evidence type="ECO:0000313" key="2">
    <source>
        <dbReference type="Proteomes" id="UP001302812"/>
    </source>
</evidence>
<accession>A0AAN6TBN7</accession>
<comment type="caution">
    <text evidence="1">The sequence shown here is derived from an EMBL/GenBank/DDBJ whole genome shotgun (WGS) entry which is preliminary data.</text>
</comment>
<dbReference type="AlphaFoldDB" id="A0AAN6TBN7"/>
<keyword evidence="2" id="KW-1185">Reference proteome</keyword>
<dbReference type="GeneID" id="89939551"/>
<sequence length="149" mass="16415">MARVVFACLRICRRAQALCPWYIETRISHLTPSSFAQPLPPQSPKQTQQQTSGLILCPCSARCVLSFLKERPSLHSAAMAAHKPAIENINAAVAGMNTQVNAISQGLQAYHGHVEELTTELSRSGNYLVGQIHQELAEIRQITVQIRAE</sequence>
<reference evidence="1" key="1">
    <citation type="journal article" date="2023" name="Mol. Phylogenet. Evol.">
        <title>Genome-scale phylogeny and comparative genomics of the fungal order Sordariales.</title>
        <authorList>
            <person name="Hensen N."/>
            <person name="Bonometti L."/>
            <person name="Westerberg I."/>
            <person name="Brannstrom I.O."/>
            <person name="Guillou S."/>
            <person name="Cros-Aarteil S."/>
            <person name="Calhoun S."/>
            <person name="Haridas S."/>
            <person name="Kuo A."/>
            <person name="Mondo S."/>
            <person name="Pangilinan J."/>
            <person name="Riley R."/>
            <person name="LaButti K."/>
            <person name="Andreopoulos B."/>
            <person name="Lipzen A."/>
            <person name="Chen C."/>
            <person name="Yan M."/>
            <person name="Daum C."/>
            <person name="Ng V."/>
            <person name="Clum A."/>
            <person name="Steindorff A."/>
            <person name="Ohm R.A."/>
            <person name="Martin F."/>
            <person name="Silar P."/>
            <person name="Natvig D.O."/>
            <person name="Lalanne C."/>
            <person name="Gautier V."/>
            <person name="Ament-Velasquez S.L."/>
            <person name="Kruys A."/>
            <person name="Hutchinson M.I."/>
            <person name="Powell A.J."/>
            <person name="Barry K."/>
            <person name="Miller A.N."/>
            <person name="Grigoriev I.V."/>
            <person name="Debuchy R."/>
            <person name="Gladieux P."/>
            <person name="Hiltunen Thoren M."/>
            <person name="Johannesson H."/>
        </authorList>
    </citation>
    <scope>NUCLEOTIDE SEQUENCE</scope>
    <source>
        <strain evidence="1">CBS 508.74</strain>
    </source>
</reference>
<dbReference type="EMBL" id="MU853346">
    <property type="protein sequence ID" value="KAK4111404.1"/>
    <property type="molecule type" value="Genomic_DNA"/>
</dbReference>
<reference evidence="1" key="2">
    <citation type="submission" date="2023-05" db="EMBL/GenBank/DDBJ databases">
        <authorList>
            <consortium name="Lawrence Berkeley National Laboratory"/>
            <person name="Steindorff A."/>
            <person name="Hensen N."/>
            <person name="Bonometti L."/>
            <person name="Westerberg I."/>
            <person name="Brannstrom I.O."/>
            <person name="Guillou S."/>
            <person name="Cros-Aarteil S."/>
            <person name="Calhoun S."/>
            <person name="Haridas S."/>
            <person name="Kuo A."/>
            <person name="Mondo S."/>
            <person name="Pangilinan J."/>
            <person name="Riley R."/>
            <person name="Labutti K."/>
            <person name="Andreopoulos B."/>
            <person name="Lipzen A."/>
            <person name="Chen C."/>
            <person name="Yanf M."/>
            <person name="Daum C."/>
            <person name="Ng V."/>
            <person name="Clum A."/>
            <person name="Ohm R."/>
            <person name="Martin F."/>
            <person name="Silar P."/>
            <person name="Natvig D."/>
            <person name="Lalanne C."/>
            <person name="Gautier V."/>
            <person name="Ament-Velasquez S.L."/>
            <person name="Kruys A."/>
            <person name="Hutchinson M.I."/>
            <person name="Powell A.J."/>
            <person name="Barry K."/>
            <person name="Miller A.N."/>
            <person name="Grigoriev I.V."/>
            <person name="Debuchy R."/>
            <person name="Gladieux P."/>
            <person name="Thoren M.H."/>
            <person name="Johannesson H."/>
        </authorList>
    </citation>
    <scope>NUCLEOTIDE SEQUENCE</scope>
    <source>
        <strain evidence="1">CBS 508.74</strain>
    </source>
</reference>
<name>A0AAN6TBN7_9PEZI</name>
<protein>
    <submittedName>
        <fullName evidence="1">Uncharacterized protein</fullName>
    </submittedName>
</protein>
<evidence type="ECO:0000313" key="1">
    <source>
        <dbReference type="EMBL" id="KAK4111404.1"/>
    </source>
</evidence>
<organism evidence="1 2">
    <name type="scientific">Canariomyces notabilis</name>
    <dbReference type="NCBI Taxonomy" id="2074819"/>
    <lineage>
        <taxon>Eukaryota</taxon>
        <taxon>Fungi</taxon>
        <taxon>Dikarya</taxon>
        <taxon>Ascomycota</taxon>
        <taxon>Pezizomycotina</taxon>
        <taxon>Sordariomycetes</taxon>
        <taxon>Sordariomycetidae</taxon>
        <taxon>Sordariales</taxon>
        <taxon>Chaetomiaceae</taxon>
        <taxon>Canariomyces</taxon>
    </lineage>
</organism>